<organism evidence="3 4">
    <name type="scientific">Agaricus bisporus var. burnettii (strain JB137-S8 / ATCC MYA-4627 / FGSC 10392)</name>
    <name type="common">White button mushroom</name>
    <dbReference type="NCBI Taxonomy" id="597362"/>
    <lineage>
        <taxon>Eukaryota</taxon>
        <taxon>Fungi</taxon>
        <taxon>Dikarya</taxon>
        <taxon>Basidiomycota</taxon>
        <taxon>Agaricomycotina</taxon>
        <taxon>Agaricomycetes</taxon>
        <taxon>Agaricomycetidae</taxon>
        <taxon>Agaricales</taxon>
        <taxon>Agaricineae</taxon>
        <taxon>Agaricaceae</taxon>
        <taxon>Agaricus</taxon>
    </lineage>
</organism>
<dbReference type="PANTHER" id="PTHR47417:SF1">
    <property type="entry name" value="SMR DOMAIN-CONTAINING PROTEIN YPL199C"/>
    <property type="match status" value="1"/>
</dbReference>
<dbReference type="EMBL" id="JH971388">
    <property type="protein sequence ID" value="EKM80918.1"/>
    <property type="molecule type" value="Genomic_DNA"/>
</dbReference>
<dbReference type="PROSITE" id="PS50828">
    <property type="entry name" value="SMR"/>
    <property type="match status" value="1"/>
</dbReference>
<evidence type="ECO:0000256" key="1">
    <source>
        <dbReference type="SAM" id="MobiDB-lite"/>
    </source>
</evidence>
<dbReference type="Pfam" id="PF01713">
    <property type="entry name" value="Smr"/>
    <property type="match status" value="1"/>
</dbReference>
<dbReference type="eggNOG" id="KOG2401">
    <property type="taxonomic scope" value="Eukaryota"/>
</dbReference>
<dbReference type="HOGENOM" id="CLU_062475_1_0_1"/>
<dbReference type="InterPro" id="IPR053020">
    <property type="entry name" value="Smr_domain_protein"/>
</dbReference>
<feature type="domain" description="Smr" evidence="2">
    <location>
        <begin position="94"/>
        <end position="170"/>
    </location>
</feature>
<proteinExistence type="predicted"/>
<dbReference type="InParanoid" id="K5XC89"/>
<evidence type="ECO:0000259" key="2">
    <source>
        <dbReference type="PROSITE" id="PS50828"/>
    </source>
</evidence>
<dbReference type="KEGG" id="abp:AGABI1DRAFT112629"/>
<dbReference type="AlphaFoldDB" id="K5XC89"/>
<feature type="region of interest" description="Disordered" evidence="1">
    <location>
        <begin position="59"/>
        <end position="89"/>
    </location>
</feature>
<dbReference type="InterPro" id="IPR036063">
    <property type="entry name" value="Smr_dom_sf"/>
</dbReference>
<dbReference type="SMART" id="SM01162">
    <property type="entry name" value="DUF1771"/>
    <property type="match status" value="1"/>
</dbReference>
<dbReference type="Pfam" id="PF08590">
    <property type="entry name" value="DUF1771"/>
    <property type="match status" value="1"/>
</dbReference>
<dbReference type="SUPFAM" id="SSF160443">
    <property type="entry name" value="SMR domain-like"/>
    <property type="match status" value="1"/>
</dbReference>
<dbReference type="InterPro" id="IPR013899">
    <property type="entry name" value="DUF1771"/>
</dbReference>
<evidence type="ECO:0000313" key="3">
    <source>
        <dbReference type="EMBL" id="EKM80918.1"/>
    </source>
</evidence>
<dbReference type="PANTHER" id="PTHR47417">
    <property type="entry name" value="SMR DOMAIN-CONTAINING PROTEIN YPL199C"/>
    <property type="match status" value="1"/>
</dbReference>
<gene>
    <name evidence="3" type="ORF">AGABI1DRAFT_112629</name>
</gene>
<dbReference type="OrthoDB" id="3231855at2759"/>
<dbReference type="Proteomes" id="UP000008493">
    <property type="component" value="Unassembled WGS sequence"/>
</dbReference>
<keyword evidence="4" id="KW-1185">Reference proteome</keyword>
<dbReference type="SMART" id="SM00463">
    <property type="entry name" value="SMR"/>
    <property type="match status" value="1"/>
</dbReference>
<dbReference type="OMA" id="AMARCFQ"/>
<evidence type="ECO:0000313" key="4">
    <source>
        <dbReference type="Proteomes" id="UP000008493"/>
    </source>
</evidence>
<reference evidence="4" key="1">
    <citation type="journal article" date="2012" name="Proc. Natl. Acad. Sci. U.S.A.">
        <title>Genome sequence of the button mushroom Agaricus bisporus reveals mechanisms governing adaptation to a humic-rich ecological niche.</title>
        <authorList>
            <person name="Morin E."/>
            <person name="Kohler A."/>
            <person name="Baker A.R."/>
            <person name="Foulongne-Oriol M."/>
            <person name="Lombard V."/>
            <person name="Nagy L.G."/>
            <person name="Ohm R.A."/>
            <person name="Patyshakuliyeva A."/>
            <person name="Brun A."/>
            <person name="Aerts A.L."/>
            <person name="Bailey A.M."/>
            <person name="Billette C."/>
            <person name="Coutinho P.M."/>
            <person name="Deakin G."/>
            <person name="Doddapaneni H."/>
            <person name="Floudas D."/>
            <person name="Grimwood J."/>
            <person name="Hilden K."/>
            <person name="Kuees U."/>
            <person name="LaButti K.M."/>
            <person name="Lapidus A."/>
            <person name="Lindquist E.A."/>
            <person name="Lucas S.M."/>
            <person name="Murat C."/>
            <person name="Riley R.W."/>
            <person name="Salamov A.A."/>
            <person name="Schmutz J."/>
            <person name="Subramanian V."/>
            <person name="Woesten H.A.B."/>
            <person name="Xu J."/>
            <person name="Eastwood D.C."/>
            <person name="Foster G.D."/>
            <person name="Sonnenberg A.S."/>
            <person name="Cullen D."/>
            <person name="de Vries R.P."/>
            <person name="Lundell T."/>
            <person name="Hibbett D.S."/>
            <person name="Henrissat B."/>
            <person name="Burton K.S."/>
            <person name="Kerrigan R.W."/>
            <person name="Challen M.P."/>
            <person name="Grigoriev I.V."/>
            <person name="Martin F."/>
        </authorList>
    </citation>
    <scope>NUCLEOTIDE SEQUENCE [LARGE SCALE GENOMIC DNA]</scope>
    <source>
        <strain evidence="4">JB137-S8 / ATCC MYA-4627 / FGSC 10392</strain>
    </source>
</reference>
<name>K5XC89_AGABU</name>
<dbReference type="STRING" id="597362.K5XC89"/>
<dbReference type="RefSeq" id="XP_007328487.1">
    <property type="nucleotide sequence ID" value="XM_007328425.1"/>
</dbReference>
<accession>K5XC89</accession>
<dbReference type="Gene3D" id="3.30.1370.110">
    <property type="match status" value="1"/>
</dbReference>
<sequence>MLHRLFNALLSLFTSQQHDRDDHLTLRARAAEEGDAMARCFQESHQAYASGNRALAKDLSNKGKEHRNRMEDLNRQASDRIFTENNKDRGPHEIDLHGLYVNEAITRTDLALGQARARGETELHLIVGKGLHSKNGVAKLKPAIEDLMRKHQLSAQLDPNNAGVLIVHLGSSHRHGVDADEITRRIEKGDNGCIIM</sequence>
<dbReference type="GeneID" id="18823717"/>
<protein>
    <recommendedName>
        <fullName evidence="2">Smr domain-containing protein</fullName>
    </recommendedName>
</protein>
<dbReference type="FunCoup" id="K5XC89">
    <property type="interactions" value="3"/>
</dbReference>
<dbReference type="InterPro" id="IPR002625">
    <property type="entry name" value="Smr_dom"/>
</dbReference>